<organism evidence="2 3">
    <name type="scientific">Synaphobranchus kaupii</name>
    <name type="common">Kaup's arrowtooth eel</name>
    <dbReference type="NCBI Taxonomy" id="118154"/>
    <lineage>
        <taxon>Eukaryota</taxon>
        <taxon>Metazoa</taxon>
        <taxon>Chordata</taxon>
        <taxon>Craniata</taxon>
        <taxon>Vertebrata</taxon>
        <taxon>Euteleostomi</taxon>
        <taxon>Actinopterygii</taxon>
        <taxon>Neopterygii</taxon>
        <taxon>Teleostei</taxon>
        <taxon>Anguilliformes</taxon>
        <taxon>Synaphobranchidae</taxon>
        <taxon>Synaphobranchus</taxon>
    </lineage>
</organism>
<dbReference type="Proteomes" id="UP001152622">
    <property type="component" value="Chromosome 13"/>
</dbReference>
<comment type="caution">
    <text evidence="2">The sequence shown here is derived from an EMBL/GenBank/DDBJ whole genome shotgun (WGS) entry which is preliminary data.</text>
</comment>
<keyword evidence="3" id="KW-1185">Reference proteome</keyword>
<evidence type="ECO:0000256" key="1">
    <source>
        <dbReference type="SAM" id="MobiDB-lite"/>
    </source>
</evidence>
<name>A0A9Q1ILF3_SYNKA</name>
<reference evidence="2" key="1">
    <citation type="journal article" date="2023" name="Science">
        <title>Genome structures resolve the early diversification of teleost fishes.</title>
        <authorList>
            <person name="Parey E."/>
            <person name="Louis A."/>
            <person name="Montfort J."/>
            <person name="Bouchez O."/>
            <person name="Roques C."/>
            <person name="Iampietro C."/>
            <person name="Lluch J."/>
            <person name="Castinel A."/>
            <person name="Donnadieu C."/>
            <person name="Desvignes T."/>
            <person name="Floi Bucao C."/>
            <person name="Jouanno E."/>
            <person name="Wen M."/>
            <person name="Mejri S."/>
            <person name="Dirks R."/>
            <person name="Jansen H."/>
            <person name="Henkel C."/>
            <person name="Chen W.J."/>
            <person name="Zahm M."/>
            <person name="Cabau C."/>
            <person name="Klopp C."/>
            <person name="Thompson A.W."/>
            <person name="Robinson-Rechavi M."/>
            <person name="Braasch I."/>
            <person name="Lecointre G."/>
            <person name="Bobe J."/>
            <person name="Postlethwait J.H."/>
            <person name="Berthelot C."/>
            <person name="Roest Crollius H."/>
            <person name="Guiguen Y."/>
        </authorList>
    </citation>
    <scope>NUCLEOTIDE SEQUENCE</scope>
    <source>
        <strain evidence="2">WJC10195</strain>
    </source>
</reference>
<dbReference type="AlphaFoldDB" id="A0A9Q1ILF3"/>
<evidence type="ECO:0000313" key="3">
    <source>
        <dbReference type="Proteomes" id="UP001152622"/>
    </source>
</evidence>
<protein>
    <submittedName>
        <fullName evidence="2">Uncharacterized protein</fullName>
    </submittedName>
</protein>
<proteinExistence type="predicted"/>
<sequence length="84" mass="8956">MLPFSTSLSESRIVMAPRTPVKSCYHYGNDSQPDRRWPQRGTLGSPGADGGSAILSSGSAIAHRLKMIVKNECSGPLGQQLNKG</sequence>
<gene>
    <name evidence="2" type="ORF">SKAU_G00311840</name>
</gene>
<feature type="region of interest" description="Disordered" evidence="1">
    <location>
        <begin position="25"/>
        <end position="51"/>
    </location>
</feature>
<accession>A0A9Q1ILF3</accession>
<evidence type="ECO:0000313" key="2">
    <source>
        <dbReference type="EMBL" id="KAJ8343855.1"/>
    </source>
</evidence>
<dbReference type="EMBL" id="JAINUF010000013">
    <property type="protein sequence ID" value="KAJ8343855.1"/>
    <property type="molecule type" value="Genomic_DNA"/>
</dbReference>